<dbReference type="Gene3D" id="1.10.10.160">
    <property type="match status" value="1"/>
</dbReference>
<protein>
    <submittedName>
        <fullName evidence="9">UvrD-helicase domain-containing protein</fullName>
    </submittedName>
</protein>
<evidence type="ECO:0000259" key="7">
    <source>
        <dbReference type="PROSITE" id="PS51198"/>
    </source>
</evidence>
<dbReference type="PROSITE" id="PS51217">
    <property type="entry name" value="UVRD_HELICASE_CTER"/>
    <property type="match status" value="1"/>
</dbReference>
<evidence type="ECO:0000256" key="2">
    <source>
        <dbReference type="ARBA" id="ARBA00022801"/>
    </source>
</evidence>
<keyword evidence="3 5" id="KW-0347">Helicase</keyword>
<reference evidence="9 10" key="1">
    <citation type="submission" date="2020-01" db="EMBL/GenBank/DDBJ databases">
        <title>Genome sequence of Desulfovibrio aerotolerans DSM 16695(T).</title>
        <authorList>
            <person name="Karnachuk O."/>
            <person name="Avakyan M."/>
            <person name="Mardanov A."/>
            <person name="Kadnikov V."/>
            <person name="Ravin N."/>
        </authorList>
    </citation>
    <scope>NUCLEOTIDE SEQUENCE [LARGE SCALE GENOMIC DNA]</scope>
    <source>
        <strain evidence="9 10">DSM 16695</strain>
    </source>
</reference>
<organism evidence="9 10">
    <name type="scientific">Solidesulfovibrio aerotolerans</name>
    <dbReference type="NCBI Taxonomy" id="295255"/>
    <lineage>
        <taxon>Bacteria</taxon>
        <taxon>Pseudomonadati</taxon>
        <taxon>Thermodesulfobacteriota</taxon>
        <taxon>Desulfovibrionia</taxon>
        <taxon>Desulfovibrionales</taxon>
        <taxon>Desulfovibrionaceae</taxon>
        <taxon>Solidesulfovibrio</taxon>
    </lineage>
</organism>
<keyword evidence="10" id="KW-1185">Reference proteome</keyword>
<evidence type="ECO:0000256" key="4">
    <source>
        <dbReference type="ARBA" id="ARBA00022840"/>
    </source>
</evidence>
<feature type="region of interest" description="Disordered" evidence="6">
    <location>
        <begin position="435"/>
        <end position="498"/>
    </location>
</feature>
<dbReference type="OrthoDB" id="9810135at2"/>
<dbReference type="CDD" id="cd19067">
    <property type="entry name" value="PfuEndoQ-like"/>
    <property type="match status" value="1"/>
</dbReference>
<dbReference type="InterPro" id="IPR013986">
    <property type="entry name" value="DExx_box_DNA_helicase_dom_sf"/>
</dbReference>
<sequence length="1081" mass="116475">MQPFLADLHIHSRHSRATSKGLTPRHLAAWGEIKGISVVATGDFTHPGWLAELKEALVPDDAGLLQLADPAGLATEIPWLPEARPTGRVRFMLSAEISSIYKRGGKVRKVHNLLYAPSFEAAERVNAKLAKIGNLTADGRPILGLDSRHLLELTLETDPLCFLVPAHIWTPWFSLFGSKSGFDSVEECFGSLSREIFALETGLSSDPEMNWTLSALDRFRLLSNSDAHSGEKLGRECNLFTGPASYTGILNALRGRPGETQFGGTVEFFPEEGKYHLDGHRDCGVVLEPAAAKALGGLCPKCGKPLTLGVLHRVLDLADRDTPLRPDGAPGFTSLVPLDELAGEVCGVGPKTGKVRTLLAVLLARFGSELAILRDVPAEELRRVSPGLAEAVTRMRQGKVARQAGFDGQFGRITVFSDEERRDLKAGRFLAAAPMARTAPREPKADDDTPAEPPPAATGRPLRAKRKGKDRGGQLLPIPDAPAKRRIMPATPTPAPPAGLTADQAQAAHTGARHVLVLAGPGTGKTHTLLARIRSLLDLGVAADKILAVTFTRRAAAQLRERLAREDGGSDIPRADTLHALALAALTEAGLPEPVLLAEKACERLFALANPELSGARRRTAWKELCLSRERLTPPEIRPEGLPGPQQYADRYAEGKREWNLMDFTDLLETWLDALRAGRCRPPWTHVLVDEVQDLTPLQLAVIAALAAREGTTLFAIGDPDQSIYGFRGASGRVAEALRGFWPDLATITLTENFRSAAPLLEFSAGVFPGRAALSSRAGTEIQAACEIQLYEAPTAAGEAAWVAERVAALLGGSSLTLTRDFSVNTLAPGDIAVLVRFSGLIPGLRAALDRAGLPVAVPEAEAFWNELRVRLLLGAAAVSLGIPTPDGQEIPPDIPERILAKGPLGLAAFLADIPPFDRLFWQGTAFRELVRAYDAHGGWAGLLGFVAGQNELEMAGARSEKVRIMSVHAAKGLEFAAVFLPALEDGLLPFAGSDFLSGKPGHLAGQMDEAEERRLFYVGLTRAKSRLYLSHAVRRELYGRKLMLKRSRFLDTLPLGGVRRLALTARTVTQAKQLGFFGEN</sequence>
<dbReference type="EMBL" id="WVUD01000017">
    <property type="protein sequence ID" value="MYL83596.1"/>
    <property type="molecule type" value="Genomic_DNA"/>
</dbReference>
<evidence type="ECO:0000256" key="5">
    <source>
        <dbReference type="PROSITE-ProRule" id="PRU00560"/>
    </source>
</evidence>
<dbReference type="InterPro" id="IPR027417">
    <property type="entry name" value="P-loop_NTPase"/>
</dbReference>
<dbReference type="AlphaFoldDB" id="A0A7C9NJW4"/>
<dbReference type="GO" id="GO:0140097">
    <property type="term" value="F:catalytic activity, acting on DNA"/>
    <property type="evidence" value="ECO:0007669"/>
    <property type="project" value="UniProtKB-ARBA"/>
</dbReference>
<dbReference type="RefSeq" id="WP_160960977.1">
    <property type="nucleotide sequence ID" value="NZ_WVUD01000017.1"/>
</dbReference>
<dbReference type="Gene3D" id="3.20.20.140">
    <property type="entry name" value="Metal-dependent hydrolases"/>
    <property type="match status" value="1"/>
</dbReference>
<feature type="domain" description="UvrD-like helicase C-terminal" evidence="8">
    <location>
        <begin position="751"/>
        <end position="1026"/>
    </location>
</feature>
<evidence type="ECO:0000256" key="3">
    <source>
        <dbReference type="ARBA" id="ARBA00022806"/>
    </source>
</evidence>
<feature type="domain" description="UvrD-like helicase ATP-binding" evidence="7">
    <location>
        <begin position="498"/>
        <end position="757"/>
    </location>
</feature>
<dbReference type="GO" id="GO:0016787">
    <property type="term" value="F:hydrolase activity"/>
    <property type="evidence" value="ECO:0007669"/>
    <property type="project" value="UniProtKB-UniRule"/>
</dbReference>
<dbReference type="PROSITE" id="PS51198">
    <property type="entry name" value="UVRD_HELICASE_ATP_BIND"/>
    <property type="match status" value="1"/>
</dbReference>
<dbReference type="CDD" id="cd17932">
    <property type="entry name" value="DEXQc_UvrD"/>
    <property type="match status" value="1"/>
</dbReference>
<name>A0A7C9NJW4_9BACT</name>
<evidence type="ECO:0000313" key="10">
    <source>
        <dbReference type="Proteomes" id="UP000482487"/>
    </source>
</evidence>
<keyword evidence="1 5" id="KW-0547">Nucleotide-binding</keyword>
<evidence type="ECO:0000256" key="1">
    <source>
        <dbReference type="ARBA" id="ARBA00022741"/>
    </source>
</evidence>
<dbReference type="PANTHER" id="PTHR40084:SF1">
    <property type="entry name" value="PHOSPHOTRANSFERASE"/>
    <property type="match status" value="1"/>
</dbReference>
<keyword evidence="4 5" id="KW-0067">ATP-binding</keyword>
<dbReference type="InterPro" id="IPR014017">
    <property type="entry name" value="DNA_helicase_UvrD-like_C"/>
</dbReference>
<keyword evidence="2 5" id="KW-0378">Hydrolase</keyword>
<evidence type="ECO:0000313" key="9">
    <source>
        <dbReference type="EMBL" id="MYL83596.1"/>
    </source>
</evidence>
<feature type="binding site" evidence="5">
    <location>
        <begin position="519"/>
        <end position="526"/>
    </location>
    <ligand>
        <name>ATP</name>
        <dbReference type="ChEBI" id="CHEBI:30616"/>
    </ligand>
</feature>
<dbReference type="InterPro" id="IPR016195">
    <property type="entry name" value="Pol/histidinol_Pase-like"/>
</dbReference>
<dbReference type="Gene3D" id="3.40.50.300">
    <property type="entry name" value="P-loop containing nucleotide triphosphate hydrolases"/>
    <property type="match status" value="3"/>
</dbReference>
<dbReference type="SUPFAM" id="SSF52540">
    <property type="entry name" value="P-loop containing nucleoside triphosphate hydrolases"/>
    <property type="match status" value="1"/>
</dbReference>
<dbReference type="Pfam" id="PF13361">
    <property type="entry name" value="UvrD_C"/>
    <property type="match status" value="1"/>
</dbReference>
<dbReference type="SUPFAM" id="SSF89550">
    <property type="entry name" value="PHP domain-like"/>
    <property type="match status" value="1"/>
</dbReference>
<dbReference type="InterPro" id="IPR014016">
    <property type="entry name" value="UvrD-like_ATP-bd"/>
</dbReference>
<evidence type="ECO:0000256" key="6">
    <source>
        <dbReference type="SAM" id="MobiDB-lite"/>
    </source>
</evidence>
<dbReference type="Proteomes" id="UP000482487">
    <property type="component" value="Unassembled WGS sequence"/>
</dbReference>
<dbReference type="Pfam" id="PF13245">
    <property type="entry name" value="AAA_19"/>
    <property type="match status" value="1"/>
</dbReference>
<comment type="caution">
    <text evidence="9">The sequence shown here is derived from an EMBL/GenBank/DDBJ whole genome shotgun (WGS) entry which is preliminary data.</text>
</comment>
<proteinExistence type="predicted"/>
<accession>A0A7C9NJW4</accession>
<dbReference type="PANTHER" id="PTHR40084">
    <property type="entry name" value="PHOSPHOHYDROLASE, PHP FAMILY"/>
    <property type="match status" value="1"/>
</dbReference>
<dbReference type="CDD" id="cd18807">
    <property type="entry name" value="SF1_C_UvrD"/>
    <property type="match status" value="1"/>
</dbReference>
<gene>
    <name evidence="9" type="ORF">GTA51_10715</name>
</gene>
<dbReference type="GO" id="GO:0005524">
    <property type="term" value="F:ATP binding"/>
    <property type="evidence" value="ECO:0007669"/>
    <property type="project" value="UniProtKB-UniRule"/>
</dbReference>
<evidence type="ECO:0000259" key="8">
    <source>
        <dbReference type="PROSITE" id="PS51217"/>
    </source>
</evidence>
<dbReference type="GO" id="GO:0004386">
    <property type="term" value="F:helicase activity"/>
    <property type="evidence" value="ECO:0007669"/>
    <property type="project" value="UniProtKB-UniRule"/>
</dbReference>